<gene>
    <name evidence="3" type="ORF">N7458_004939</name>
</gene>
<evidence type="ECO:0000313" key="3">
    <source>
        <dbReference type="EMBL" id="KAJ5453983.1"/>
    </source>
</evidence>
<dbReference type="Pfam" id="PF26082">
    <property type="entry name" value="zf-C2H2_AcuF"/>
    <property type="match status" value="1"/>
</dbReference>
<feature type="domain" description="C2H2-type" evidence="2">
    <location>
        <begin position="341"/>
        <end position="361"/>
    </location>
</feature>
<dbReference type="SUPFAM" id="SSF57903">
    <property type="entry name" value="FYVE/PHD zinc finger"/>
    <property type="match status" value="1"/>
</dbReference>
<evidence type="ECO:0000313" key="4">
    <source>
        <dbReference type="Proteomes" id="UP001213681"/>
    </source>
</evidence>
<keyword evidence="4" id="KW-1185">Reference proteome</keyword>
<comment type="caution">
    <text evidence="3">The sequence shown here is derived from an EMBL/GenBank/DDBJ whole genome shotgun (WGS) entry which is preliminary data.</text>
</comment>
<name>A0AAD6G3E3_9EURO</name>
<evidence type="ECO:0000259" key="2">
    <source>
        <dbReference type="PROSITE" id="PS00028"/>
    </source>
</evidence>
<dbReference type="InterPro" id="IPR058925">
    <property type="entry name" value="zf-C2H2_AcuF"/>
</dbReference>
<dbReference type="Proteomes" id="UP001213681">
    <property type="component" value="Unassembled WGS sequence"/>
</dbReference>
<feature type="compositionally biased region" description="Basic and acidic residues" evidence="1">
    <location>
        <begin position="512"/>
        <end position="528"/>
    </location>
</feature>
<feature type="region of interest" description="Disordered" evidence="1">
    <location>
        <begin position="376"/>
        <end position="400"/>
    </location>
</feature>
<reference evidence="3" key="1">
    <citation type="submission" date="2022-12" db="EMBL/GenBank/DDBJ databases">
        <authorList>
            <person name="Petersen C."/>
        </authorList>
    </citation>
    <scope>NUCLEOTIDE SEQUENCE</scope>
    <source>
        <strain evidence="3">IBT 16125</strain>
    </source>
</reference>
<feature type="compositionally biased region" description="Acidic residues" evidence="1">
    <location>
        <begin position="530"/>
        <end position="539"/>
    </location>
</feature>
<evidence type="ECO:0000256" key="1">
    <source>
        <dbReference type="SAM" id="MobiDB-lite"/>
    </source>
</evidence>
<feature type="compositionally biased region" description="Polar residues" evidence="1">
    <location>
        <begin position="541"/>
        <end position="557"/>
    </location>
</feature>
<dbReference type="InterPro" id="IPR011011">
    <property type="entry name" value="Znf_FYVE_PHD"/>
</dbReference>
<dbReference type="RefSeq" id="XP_056766939.1">
    <property type="nucleotide sequence ID" value="XM_056908321.1"/>
</dbReference>
<feature type="region of interest" description="Disordered" evidence="1">
    <location>
        <begin position="503"/>
        <end position="557"/>
    </location>
</feature>
<sequence length="701" mass="79655">MSRISSVAISCLKELKVITSSDDLNVYSADVPQTLWQDELGRLRVWAANIGAHQVGQSSLDHRLRDASHIKDQTLRVLRRLQRVIQDLHDALQMESVSEDFSDSEDEAGEKSEVQIIYQDLHDTISNLFQLSMIIRKPAQHDRLWGTKRSDAAGFEPFDRQHVLNKYPQAEASVLDCLGLAISQRRAILRYRERHHIKLGKGLGQAIEDQSDAVSTNISDTVATSFIEKPTTHVEFDSQSFISQTSYAQTLLSGEEGMVLPPPPTEADNGTPFECPYCFVIISISGEKAWARHVFNDLMPYICVFSDCSTPHRLYESRREWYFHLHNQHAVPNDPGSYFNCPLCSSPVGTGKQFERHVARHLEELALFALPRSQPEVNASQSDRESTRGMMFDTDSDSDQDSLQRVHEYTNEQFNLDAESPGIVPASLGSPVIDKVISDSIAPDEEEIYTIKCICLFYDDDGNTVYCEECDTWQHIVCYYPDKRVPDVHNCVDCKPRPLDARRAAKHQHERRIRERSVNDDREKRSSGDEPMDTSDDGDITSFSNTPGVPSLVLNPSNPSNIRKVSKGWFEMPFTMFCTTCKPHSRIGRGTRFLAEQETLHARVHSERQGVNDQDESPNYRWVMQHSACEGWIEIRANSDDPIPKGKYTIIAGGYAMPEPISGEPPRRSFTKENPTRHIIFIDPMKNQFEFPVEQCSTWQV</sequence>
<protein>
    <recommendedName>
        <fullName evidence="2">C2H2-type domain-containing protein</fullName>
    </recommendedName>
</protein>
<dbReference type="GeneID" id="81598564"/>
<dbReference type="PROSITE" id="PS00028">
    <property type="entry name" value="ZINC_FINGER_C2H2_1"/>
    <property type="match status" value="1"/>
</dbReference>
<accession>A0AAD6G3E3</accession>
<dbReference type="PANTHER" id="PTHR35391">
    <property type="entry name" value="C2H2-TYPE DOMAIN-CONTAINING PROTEIN-RELATED"/>
    <property type="match status" value="1"/>
</dbReference>
<dbReference type="InterPro" id="IPR013087">
    <property type="entry name" value="Znf_C2H2_type"/>
</dbReference>
<dbReference type="PANTHER" id="PTHR35391:SF7">
    <property type="entry name" value="C2H2-TYPE DOMAIN-CONTAINING PROTEIN"/>
    <property type="match status" value="1"/>
</dbReference>
<dbReference type="Gene3D" id="3.30.40.10">
    <property type="entry name" value="Zinc/RING finger domain, C3HC4 (zinc finger)"/>
    <property type="match status" value="1"/>
</dbReference>
<dbReference type="EMBL" id="JAPVEA010000005">
    <property type="protein sequence ID" value="KAJ5453983.1"/>
    <property type="molecule type" value="Genomic_DNA"/>
</dbReference>
<dbReference type="AlphaFoldDB" id="A0AAD6G3E3"/>
<dbReference type="InterPro" id="IPR013083">
    <property type="entry name" value="Znf_RING/FYVE/PHD"/>
</dbReference>
<proteinExistence type="predicted"/>
<reference evidence="3" key="2">
    <citation type="journal article" date="2023" name="IMA Fungus">
        <title>Comparative genomic study of the Penicillium genus elucidates a diverse pangenome and 15 lateral gene transfer events.</title>
        <authorList>
            <person name="Petersen C."/>
            <person name="Sorensen T."/>
            <person name="Nielsen M.R."/>
            <person name="Sondergaard T.E."/>
            <person name="Sorensen J.L."/>
            <person name="Fitzpatrick D.A."/>
            <person name="Frisvad J.C."/>
            <person name="Nielsen K.L."/>
        </authorList>
    </citation>
    <scope>NUCLEOTIDE SEQUENCE</scope>
    <source>
        <strain evidence="3">IBT 16125</strain>
    </source>
</reference>
<organism evidence="3 4">
    <name type="scientific">Penicillium daleae</name>
    <dbReference type="NCBI Taxonomy" id="63821"/>
    <lineage>
        <taxon>Eukaryota</taxon>
        <taxon>Fungi</taxon>
        <taxon>Dikarya</taxon>
        <taxon>Ascomycota</taxon>
        <taxon>Pezizomycotina</taxon>
        <taxon>Eurotiomycetes</taxon>
        <taxon>Eurotiomycetidae</taxon>
        <taxon>Eurotiales</taxon>
        <taxon>Aspergillaceae</taxon>
        <taxon>Penicillium</taxon>
    </lineage>
</organism>